<dbReference type="GO" id="GO:0008270">
    <property type="term" value="F:zinc ion binding"/>
    <property type="evidence" value="ECO:0007669"/>
    <property type="project" value="InterPro"/>
</dbReference>
<dbReference type="Gene3D" id="4.10.240.10">
    <property type="entry name" value="Zn(2)-C6 fungal-type DNA-binding domain"/>
    <property type="match status" value="1"/>
</dbReference>
<evidence type="ECO:0000256" key="7">
    <source>
        <dbReference type="SAM" id="MobiDB-lite"/>
    </source>
</evidence>
<dbReference type="GO" id="GO:0000976">
    <property type="term" value="F:transcription cis-regulatory region binding"/>
    <property type="evidence" value="ECO:0007669"/>
    <property type="project" value="TreeGrafter"/>
</dbReference>
<proteinExistence type="predicted"/>
<dbReference type="eggNOG" id="ENOG502QU5N">
    <property type="taxonomic scope" value="Eukaryota"/>
</dbReference>
<dbReference type="PROSITE" id="PS50048">
    <property type="entry name" value="ZN2_CY6_FUNGAL_2"/>
    <property type="match status" value="1"/>
</dbReference>
<evidence type="ECO:0000256" key="1">
    <source>
        <dbReference type="ARBA" id="ARBA00004123"/>
    </source>
</evidence>
<dbReference type="InterPro" id="IPR000637">
    <property type="entry name" value="HMGI/Y_DNA-bd_CS"/>
</dbReference>
<dbReference type="Proteomes" id="UP000016923">
    <property type="component" value="Unassembled WGS sequence"/>
</dbReference>
<dbReference type="HOGENOM" id="CLU_021380_1_0_1"/>
<feature type="compositionally biased region" description="Low complexity" evidence="7">
    <location>
        <begin position="183"/>
        <end position="200"/>
    </location>
</feature>
<dbReference type="InterPro" id="IPR036864">
    <property type="entry name" value="Zn2-C6_fun-type_DNA-bd_sf"/>
</dbReference>
<feature type="compositionally biased region" description="Basic and acidic residues" evidence="7">
    <location>
        <begin position="119"/>
        <end position="131"/>
    </location>
</feature>
<dbReference type="Pfam" id="PF00172">
    <property type="entry name" value="Zn_clus"/>
    <property type="match status" value="1"/>
</dbReference>
<dbReference type="PROSITE" id="PS00354">
    <property type="entry name" value="HMGI_Y"/>
    <property type="match status" value="1"/>
</dbReference>
<dbReference type="Pfam" id="PF11951">
    <property type="entry name" value="Fungal_trans_2"/>
    <property type="match status" value="2"/>
</dbReference>
<evidence type="ECO:0000313" key="9">
    <source>
        <dbReference type="EMBL" id="EPE05101.1"/>
    </source>
</evidence>
<dbReference type="CDD" id="cd00067">
    <property type="entry name" value="GAL4"/>
    <property type="match status" value="1"/>
</dbReference>
<dbReference type="EMBL" id="KE148157">
    <property type="protein sequence ID" value="EPE05101.1"/>
    <property type="molecule type" value="Genomic_DNA"/>
</dbReference>
<keyword evidence="2" id="KW-0862">Zinc</keyword>
<dbReference type="SUPFAM" id="SSF57701">
    <property type="entry name" value="Zn2/Cys6 DNA-binding domain"/>
    <property type="match status" value="1"/>
</dbReference>
<gene>
    <name evidence="9" type="ORF">F503_03706</name>
</gene>
<keyword evidence="5" id="KW-0804">Transcription</keyword>
<dbReference type="InterPro" id="IPR001138">
    <property type="entry name" value="Zn2Cys6_DnaBD"/>
</dbReference>
<feature type="region of interest" description="Disordered" evidence="7">
    <location>
        <begin position="89"/>
        <end position="200"/>
    </location>
</feature>
<evidence type="ECO:0000256" key="6">
    <source>
        <dbReference type="ARBA" id="ARBA00023242"/>
    </source>
</evidence>
<dbReference type="STRING" id="1262450.S3C074"/>
<dbReference type="PANTHER" id="PTHR37534:SF38">
    <property type="entry name" value="ZN(2)-C6 FUNGAL-TYPE DOMAIN-CONTAINING PROTEIN"/>
    <property type="match status" value="1"/>
</dbReference>
<dbReference type="PANTHER" id="PTHR37534">
    <property type="entry name" value="TRANSCRIPTIONAL ACTIVATOR PROTEIN UGA3"/>
    <property type="match status" value="1"/>
</dbReference>
<dbReference type="AlphaFoldDB" id="S3C074"/>
<evidence type="ECO:0000256" key="5">
    <source>
        <dbReference type="ARBA" id="ARBA00023163"/>
    </source>
</evidence>
<feature type="region of interest" description="Disordered" evidence="7">
    <location>
        <begin position="49"/>
        <end position="74"/>
    </location>
</feature>
<dbReference type="OrthoDB" id="5333823at2759"/>
<keyword evidence="6" id="KW-0539">Nucleus</keyword>
<dbReference type="VEuPathDB" id="FungiDB:F503_03706"/>
<sequence>MDHPLPLPSAAAWLSSDFSDRSGRSDRIDRFDRLDPLHSCETLDSLDDALESSESDRPAQWIRAGSTSSSRSTLLSDVSVDVSADLSAAIGDDSSSSPRPADTSVHSPHSDEMQWEVVDQGHAHSHDPSHDHSHHSHEHAYGQAPESRPKIEPGDEYDFCLEDVQPAPPPAATKRPRGRPRKPSISSASATAAAASASKIAKARSKTGCTTCRRRKKKCDETKPICLNCEKNAVVCEGYKEKHVWKSGRERAQDEILKAQPPLDITLQPIFMGMECREDRLFWNYYRDHVSNVFTAEFDHENAFRTILVPLATNHQAMMHSVLSLASRHIKFDSPQVQKLLRRSTKVTPDSLHIRGSFHNSEALTRLSRGMYHSMSISMSINSDDWKAPDALAAQYAQMLFLVLESLAEGQHDGSQRLHYEFFLYMLDRWPPLEPEFYAFISEIFYYHIYADDLIYCPLQQKPRLVVGDWIPAMPVLPPRLIGIADGLFNHLSQITSIRNRIRVRVQSGADPRVDYDSLYRASDIESQIYDWKPDWDAGDSRDRATLLYKQMAWLYLKTTVCPPSSSYIQTQGLCQPHTLESESALHSGSTTCASSPVLHATNGTNIVNITNIAQIEAMIPAANNFSNPRRHSIANPSLASGSRPFLPKFVSFAEHDTTETFEAFDAFDAFDATGSAGPTDAEDCASPPPIRRPVNYESGVSVAVKESLALLESFSADDQCQTLLLVPCVVVGTACYSPADQERIRTAIRAVHSYTGLRNTDLALELLNKVWQLMEHGNFLAAWDWQTVAFHLRIQHLF</sequence>
<reference evidence="9 10" key="1">
    <citation type="journal article" date="2013" name="BMC Genomics">
        <title>The genome and transcriptome of the pine saprophyte Ophiostoma piceae, and a comparison with the bark beetle-associated pine pathogen Grosmannia clavigera.</title>
        <authorList>
            <person name="Haridas S."/>
            <person name="Wang Y."/>
            <person name="Lim L."/>
            <person name="Massoumi Alamouti S."/>
            <person name="Jackman S."/>
            <person name="Docking R."/>
            <person name="Robertson G."/>
            <person name="Birol I."/>
            <person name="Bohlmann J."/>
            <person name="Breuil C."/>
        </authorList>
    </citation>
    <scope>NUCLEOTIDE SEQUENCE [LARGE SCALE GENOMIC DNA]</scope>
    <source>
        <strain evidence="9 10">UAMH 11346</strain>
    </source>
</reference>
<dbReference type="GO" id="GO:0000981">
    <property type="term" value="F:DNA-binding transcription factor activity, RNA polymerase II-specific"/>
    <property type="evidence" value="ECO:0007669"/>
    <property type="project" value="InterPro"/>
</dbReference>
<protein>
    <submittedName>
        <fullName evidence="9">C6 zinc finger domain containing protein</fullName>
    </submittedName>
</protein>
<dbReference type="InterPro" id="IPR021858">
    <property type="entry name" value="Fun_TF"/>
</dbReference>
<keyword evidence="3" id="KW-0805">Transcription regulation</keyword>
<dbReference type="GO" id="GO:0045944">
    <property type="term" value="P:positive regulation of transcription by RNA polymerase II"/>
    <property type="evidence" value="ECO:0007669"/>
    <property type="project" value="TreeGrafter"/>
</dbReference>
<evidence type="ECO:0000256" key="2">
    <source>
        <dbReference type="ARBA" id="ARBA00022833"/>
    </source>
</evidence>
<evidence type="ECO:0000259" key="8">
    <source>
        <dbReference type="PROSITE" id="PS50048"/>
    </source>
</evidence>
<comment type="subcellular location">
    <subcellularLocation>
        <location evidence="1">Nucleus</location>
    </subcellularLocation>
</comment>
<accession>S3C074</accession>
<evidence type="ECO:0000313" key="10">
    <source>
        <dbReference type="Proteomes" id="UP000016923"/>
    </source>
</evidence>
<feature type="domain" description="Zn(2)-C6 fungal-type" evidence="8">
    <location>
        <begin position="208"/>
        <end position="236"/>
    </location>
</feature>
<dbReference type="SMART" id="SM00066">
    <property type="entry name" value="GAL4"/>
    <property type="match status" value="1"/>
</dbReference>
<keyword evidence="4" id="KW-0238">DNA-binding</keyword>
<evidence type="ECO:0000256" key="3">
    <source>
        <dbReference type="ARBA" id="ARBA00023015"/>
    </source>
</evidence>
<keyword evidence="10" id="KW-1185">Reference proteome</keyword>
<evidence type="ECO:0000256" key="4">
    <source>
        <dbReference type="ARBA" id="ARBA00023125"/>
    </source>
</evidence>
<name>S3C074_OPHP1</name>
<organism evidence="9 10">
    <name type="scientific">Ophiostoma piceae (strain UAMH 11346)</name>
    <name type="common">Sap stain fungus</name>
    <dbReference type="NCBI Taxonomy" id="1262450"/>
    <lineage>
        <taxon>Eukaryota</taxon>
        <taxon>Fungi</taxon>
        <taxon>Dikarya</taxon>
        <taxon>Ascomycota</taxon>
        <taxon>Pezizomycotina</taxon>
        <taxon>Sordariomycetes</taxon>
        <taxon>Sordariomycetidae</taxon>
        <taxon>Ophiostomatales</taxon>
        <taxon>Ophiostomataceae</taxon>
        <taxon>Ophiostoma</taxon>
    </lineage>
</organism>
<dbReference type="PROSITE" id="PS00463">
    <property type="entry name" value="ZN2_CY6_FUNGAL_1"/>
    <property type="match status" value="1"/>
</dbReference>
<dbReference type="GO" id="GO:0005634">
    <property type="term" value="C:nucleus"/>
    <property type="evidence" value="ECO:0007669"/>
    <property type="project" value="UniProtKB-SubCell"/>
</dbReference>